<evidence type="ECO:0000313" key="1">
    <source>
        <dbReference type="EMBL" id="ODS30100.1"/>
    </source>
</evidence>
<reference evidence="1 2" key="1">
    <citation type="submission" date="2016-07" db="EMBL/GenBank/DDBJ databases">
        <title>Draft genome of Scalindua rubra, obtained from a brine-seawater interface in the Red Sea, sheds light on salt adaptation in anammox bacteria.</title>
        <authorList>
            <person name="Speth D.R."/>
            <person name="Lagkouvardos I."/>
            <person name="Wang Y."/>
            <person name="Qian P.-Y."/>
            <person name="Dutilh B.E."/>
            <person name="Jetten M.S."/>
        </authorList>
    </citation>
    <scope>NUCLEOTIDE SEQUENCE [LARGE SCALE GENOMIC DNA]</scope>
    <source>
        <strain evidence="1">BSI-1</strain>
    </source>
</reference>
<proteinExistence type="predicted"/>
<evidence type="ECO:0000313" key="2">
    <source>
        <dbReference type="Proteomes" id="UP000094056"/>
    </source>
</evidence>
<comment type="caution">
    <text evidence="1">The sequence shown here is derived from an EMBL/GenBank/DDBJ whole genome shotgun (WGS) entry which is preliminary data.</text>
</comment>
<organism evidence="1 2">
    <name type="scientific">Candidatus Scalindua rubra</name>
    <dbReference type="NCBI Taxonomy" id="1872076"/>
    <lineage>
        <taxon>Bacteria</taxon>
        <taxon>Pseudomonadati</taxon>
        <taxon>Planctomycetota</taxon>
        <taxon>Candidatus Brocadiia</taxon>
        <taxon>Candidatus Brocadiales</taxon>
        <taxon>Candidatus Scalinduaceae</taxon>
        <taxon>Candidatus Scalindua</taxon>
    </lineage>
</organism>
<dbReference type="AlphaFoldDB" id="A0A1E3X370"/>
<dbReference type="Proteomes" id="UP000094056">
    <property type="component" value="Unassembled WGS sequence"/>
</dbReference>
<accession>A0A1E3X370</accession>
<sequence length="32" mass="3844">MEQITINVPDNYPKDKLKEKIQKLETDLKKRS</sequence>
<name>A0A1E3X370_9BACT</name>
<dbReference type="EMBL" id="MAYW01000284">
    <property type="protein sequence ID" value="ODS30100.1"/>
    <property type="molecule type" value="Genomic_DNA"/>
</dbReference>
<gene>
    <name evidence="1" type="ORF">SCARUB_04792</name>
</gene>
<protein>
    <submittedName>
        <fullName evidence="1">Uncharacterized protein</fullName>
    </submittedName>
</protein>